<organism evidence="6 7">
    <name type="scientific">Acetivibrio mesophilus</name>
    <dbReference type="NCBI Taxonomy" id="2487273"/>
    <lineage>
        <taxon>Bacteria</taxon>
        <taxon>Bacillati</taxon>
        <taxon>Bacillota</taxon>
        <taxon>Clostridia</taxon>
        <taxon>Eubacteriales</taxon>
        <taxon>Oscillospiraceae</taxon>
        <taxon>Acetivibrio</taxon>
    </lineage>
</organism>
<dbReference type="Pfam" id="PF01261">
    <property type="entry name" value="AP_endonuc_2"/>
    <property type="match status" value="1"/>
</dbReference>
<feature type="domain" description="AMP-dependent synthetase/ligase" evidence="3">
    <location>
        <begin position="303"/>
        <end position="692"/>
    </location>
</feature>
<dbReference type="PANTHER" id="PTHR43201:SF5">
    <property type="entry name" value="MEDIUM-CHAIN ACYL-COA LIGASE ACSF2, MITOCHONDRIAL"/>
    <property type="match status" value="1"/>
</dbReference>
<evidence type="ECO:0000256" key="1">
    <source>
        <dbReference type="ARBA" id="ARBA00006432"/>
    </source>
</evidence>
<accession>A0A4Q0I4R7</accession>
<evidence type="ECO:0000259" key="5">
    <source>
        <dbReference type="Pfam" id="PF13193"/>
    </source>
</evidence>
<dbReference type="Gene3D" id="2.30.38.10">
    <property type="entry name" value="Luciferase, Domain 3"/>
    <property type="match status" value="1"/>
</dbReference>
<dbReference type="FunFam" id="3.40.50.12780:FF:000003">
    <property type="entry name" value="Long-chain-fatty-acid--CoA ligase FadD"/>
    <property type="match status" value="1"/>
</dbReference>
<dbReference type="Gene3D" id="3.20.20.150">
    <property type="entry name" value="Divalent-metal-dependent TIM barrel enzymes"/>
    <property type="match status" value="1"/>
</dbReference>
<dbReference type="SUPFAM" id="SSF51658">
    <property type="entry name" value="Xylose isomerase-like"/>
    <property type="match status" value="1"/>
</dbReference>
<feature type="domain" description="Xylose isomerase-like TIM barrel" evidence="4">
    <location>
        <begin position="22"/>
        <end position="244"/>
    </location>
</feature>
<protein>
    <submittedName>
        <fullName evidence="6">AMP-dependent synthetase</fullName>
    </submittedName>
</protein>
<comment type="caution">
    <text evidence="6">The sequence shown here is derived from an EMBL/GenBank/DDBJ whole genome shotgun (WGS) entry which is preliminary data.</text>
</comment>
<dbReference type="Pfam" id="PF13193">
    <property type="entry name" value="AMP-binding_C"/>
    <property type="match status" value="1"/>
</dbReference>
<dbReference type="Pfam" id="PF00501">
    <property type="entry name" value="AMP-binding"/>
    <property type="match status" value="1"/>
</dbReference>
<evidence type="ECO:0000259" key="4">
    <source>
        <dbReference type="Pfam" id="PF01261"/>
    </source>
</evidence>
<evidence type="ECO:0000256" key="2">
    <source>
        <dbReference type="ARBA" id="ARBA00022598"/>
    </source>
</evidence>
<reference evidence="7" key="1">
    <citation type="submission" date="2018-11" db="EMBL/GenBank/DDBJ databases">
        <title>Genome sequencing of a novel mesophilic and cellulolytic organism within the genus Hungateiclostridium.</title>
        <authorList>
            <person name="Rettenmaier R."/>
            <person name="Liebl W."/>
            <person name="Zverlov V."/>
        </authorList>
    </citation>
    <scope>NUCLEOTIDE SEQUENCE [LARGE SCALE GENOMIC DNA]</scope>
    <source>
        <strain evidence="7">N2K1</strain>
    </source>
</reference>
<evidence type="ECO:0000313" key="6">
    <source>
        <dbReference type="EMBL" id="RXE57932.1"/>
    </source>
</evidence>
<dbReference type="InterPro" id="IPR013022">
    <property type="entry name" value="Xyl_isomerase-like_TIM-brl"/>
</dbReference>
<dbReference type="InterPro" id="IPR020845">
    <property type="entry name" value="AMP-binding_CS"/>
</dbReference>
<dbReference type="SUPFAM" id="SSF56801">
    <property type="entry name" value="Acetyl-CoA synthetase-like"/>
    <property type="match status" value="1"/>
</dbReference>
<dbReference type="AlphaFoldDB" id="A0A4Q0I4R7"/>
<evidence type="ECO:0000259" key="3">
    <source>
        <dbReference type="Pfam" id="PF00501"/>
    </source>
</evidence>
<dbReference type="GO" id="GO:0031956">
    <property type="term" value="F:medium-chain fatty acid-CoA ligase activity"/>
    <property type="evidence" value="ECO:0007669"/>
    <property type="project" value="TreeGrafter"/>
</dbReference>
<proteinExistence type="inferred from homology"/>
<gene>
    <name evidence="6" type="ORF">EFD62_14990</name>
</gene>
<dbReference type="PANTHER" id="PTHR43201">
    <property type="entry name" value="ACYL-COA SYNTHETASE"/>
    <property type="match status" value="1"/>
</dbReference>
<dbReference type="Gene3D" id="3.40.50.980">
    <property type="match status" value="2"/>
</dbReference>
<dbReference type="InterPro" id="IPR025110">
    <property type="entry name" value="AMP-bd_C"/>
</dbReference>
<dbReference type="RefSeq" id="WP_128706395.1">
    <property type="nucleotide sequence ID" value="NZ_RLII01000029.1"/>
</dbReference>
<dbReference type="FunFam" id="3.30.300.30:FF:000008">
    <property type="entry name" value="2,3-dihydroxybenzoate-AMP ligase"/>
    <property type="match status" value="1"/>
</dbReference>
<name>A0A4Q0I4R7_9FIRM</name>
<keyword evidence="2" id="KW-0436">Ligase</keyword>
<feature type="domain" description="AMP-binding enzyme C-terminal" evidence="5">
    <location>
        <begin position="743"/>
        <end position="818"/>
    </location>
</feature>
<keyword evidence="7" id="KW-1185">Reference proteome</keyword>
<dbReference type="Gene3D" id="3.30.300.30">
    <property type="match status" value="1"/>
</dbReference>
<dbReference type="InterPro" id="IPR000873">
    <property type="entry name" value="AMP-dep_synth/lig_dom"/>
</dbReference>
<dbReference type="InterPro" id="IPR036237">
    <property type="entry name" value="Xyl_isomerase-like_sf"/>
</dbReference>
<sequence length="843" mass="94700">MKIAFSTLGCPDFSWTDIYSMAKDFGFDGIEIRGLGNEIFAVKAQPFTESQLPQTAKKLSELSLEIPCFSSGCCLKFAENADKNHEEVVQYITLASKLGTPFVRILADLEPEPQGEVDDNVVIEALKKLAPIAEEKGVTLLVETNGVYSDTARLCALLCSVASDAVAALWDVHHPYRYAGETPGKTVQNLGAYIKYVHIKDSVVENGKTQYRMLGEGDLPIDDIMMALRSINYEGYVSLEWVKRWAADLDDAGVVFPNFANYMNRYTNKRVVKGRLFDNAKKTGKYIWEKDTLIDLTFSQVLDRVVEEFPDQYAFRYTTTDYTRTYAEFRDDVDTFARSLIALGVKPGDHVAVWATNVPQWFITFWATVKIGAVLVTVNTAYKIYEAEYLLRQSDTHTLVMVDGYKDSDYVGIIKELCPELETAEAGKPLHIKRLPFLRNIITIDSKQKGCLHWDEAMALAEKVPVEEVQRRALAVNRHDVCNMQYTSGTTGFPKGVMLTHYNVINNGKCIGDCMDLSTADRMLIHVPMFHCFGLVLSMIASMTHGSTMCPIPYFSPKVSLDCINREKITVCNGVPTMFIAMMEHEDFKNTDFSHMRTGIMAGSPCPIKVMQDVVNKMNMNEITIVFGQTEASPGCTQSRVDDPIEVRVNTVGRALPGIECKIVDPETGEDLPDNTDGEFVARGYNIMKGYYKMPEATAAAIDENGWLHTGDMARRDENGNYKITGRIKDMIIRGGENIYPKEIEDFIYTHPKVRDVQVIGVPDKQYGEEIMACVILKDGETMTGEELKDYVRSHMAKHKTPRYIDFVTEFPMNAAGKILKYKMREQAVEKLALQEANSIVTA</sequence>
<dbReference type="GO" id="GO:0006631">
    <property type="term" value="P:fatty acid metabolic process"/>
    <property type="evidence" value="ECO:0007669"/>
    <property type="project" value="TreeGrafter"/>
</dbReference>
<evidence type="ECO:0000313" key="7">
    <source>
        <dbReference type="Proteomes" id="UP000289166"/>
    </source>
</evidence>
<dbReference type="Proteomes" id="UP000289166">
    <property type="component" value="Unassembled WGS sequence"/>
</dbReference>
<comment type="similarity">
    <text evidence="1">Belongs to the ATP-dependent AMP-binding enzyme family.</text>
</comment>
<dbReference type="CDD" id="cd05917">
    <property type="entry name" value="FACL_like_2"/>
    <property type="match status" value="1"/>
</dbReference>
<dbReference type="PROSITE" id="PS00455">
    <property type="entry name" value="AMP_BINDING"/>
    <property type="match status" value="1"/>
</dbReference>
<dbReference type="InterPro" id="IPR045851">
    <property type="entry name" value="AMP-bd_C_sf"/>
</dbReference>
<dbReference type="OrthoDB" id="9803968at2"/>
<dbReference type="EMBL" id="RLII01000029">
    <property type="protein sequence ID" value="RXE57932.1"/>
    <property type="molecule type" value="Genomic_DNA"/>
</dbReference>